<evidence type="ECO:0000313" key="2">
    <source>
        <dbReference type="EMBL" id="QBK91283.1"/>
    </source>
</evidence>
<dbReference type="EMBL" id="MK500520">
    <property type="protein sequence ID" value="QBK91283.1"/>
    <property type="molecule type" value="Genomic_DNA"/>
</dbReference>
<proteinExistence type="predicted"/>
<feature type="domain" description="CHRD" evidence="1">
    <location>
        <begin position="29"/>
        <end position="148"/>
    </location>
</feature>
<sequence length="171" mass="19034">MKLLIILILFYFASGSIIDQISIPLCKNNMYVGLSGKTITPTTNSTVRGYGIFSFNRDFTVIHYQLTAFGFSSNVKSITLYPGSPEMGYKGESFLNTCVEAQIEERWGDESTLIVEPPLIKAVRLGQGYVTIQTEEFPNGEIGGFLRCSQINPYNSYYPCDCSDTVTTSKK</sequence>
<name>A0A481Z5V8_9VIRU</name>
<evidence type="ECO:0000259" key="1">
    <source>
        <dbReference type="SMART" id="SM00754"/>
    </source>
</evidence>
<dbReference type="Pfam" id="PF07452">
    <property type="entry name" value="CHRD"/>
    <property type="match status" value="1"/>
</dbReference>
<reference evidence="2" key="1">
    <citation type="journal article" date="2019" name="MBio">
        <title>Virus Genomes from Deep Sea Sediments Expand the Ocean Megavirome and Support Independent Origins of Viral Gigantism.</title>
        <authorList>
            <person name="Backstrom D."/>
            <person name="Yutin N."/>
            <person name="Jorgensen S.L."/>
            <person name="Dharamshi J."/>
            <person name="Homa F."/>
            <person name="Zaremba-Niedwiedzka K."/>
            <person name="Spang A."/>
            <person name="Wolf Y.I."/>
            <person name="Koonin E.V."/>
            <person name="Ettema T.J."/>
        </authorList>
    </citation>
    <scope>NUCLEOTIDE SEQUENCE</scope>
</reference>
<organism evidence="2">
    <name type="scientific">Pithovirus LCPAC202</name>
    <dbReference type="NCBI Taxonomy" id="2506592"/>
    <lineage>
        <taxon>Viruses</taxon>
        <taxon>Pithoviruses</taxon>
    </lineage>
</organism>
<dbReference type="InterPro" id="IPR010895">
    <property type="entry name" value="CHRD"/>
</dbReference>
<dbReference type="SMART" id="SM00754">
    <property type="entry name" value="CHRD"/>
    <property type="match status" value="1"/>
</dbReference>
<gene>
    <name evidence="2" type="ORF">LCPAC202_02570</name>
</gene>
<protein>
    <submittedName>
        <fullName evidence="2">CHRD chordin domain protein</fullName>
    </submittedName>
</protein>
<accession>A0A481Z5V8</accession>